<dbReference type="InterPro" id="IPR014721">
    <property type="entry name" value="Ribsml_uS5_D2-typ_fold_subgr"/>
</dbReference>
<dbReference type="OrthoDB" id="9809438at2"/>
<feature type="active site" evidence="9">
    <location>
        <position position="8"/>
    </location>
</feature>
<protein>
    <recommendedName>
        <fullName evidence="3 9">4-diphosphocytidyl-2-C-methyl-D-erythritol kinase</fullName>
        <shortName evidence="9">CMK</shortName>
        <ecNumber evidence="2 9">2.7.1.148</ecNumber>
    </recommendedName>
    <alternativeName>
        <fullName evidence="8 9">4-(cytidine-5'-diphospho)-2-C-methyl-D-erythritol kinase</fullName>
    </alternativeName>
</protein>
<dbReference type="GO" id="GO:0005524">
    <property type="term" value="F:ATP binding"/>
    <property type="evidence" value="ECO:0007669"/>
    <property type="project" value="UniProtKB-UniRule"/>
</dbReference>
<dbReference type="InterPro" id="IPR036554">
    <property type="entry name" value="GHMP_kinase_C_sf"/>
</dbReference>
<dbReference type="NCBIfam" id="NF011202">
    <property type="entry name" value="PRK14608.1"/>
    <property type="match status" value="1"/>
</dbReference>
<dbReference type="NCBIfam" id="TIGR00154">
    <property type="entry name" value="ispE"/>
    <property type="match status" value="1"/>
</dbReference>
<dbReference type="GO" id="GO:0016114">
    <property type="term" value="P:terpenoid biosynthetic process"/>
    <property type="evidence" value="ECO:0007669"/>
    <property type="project" value="UniProtKB-UniRule"/>
</dbReference>
<dbReference type="Gene3D" id="3.30.70.890">
    <property type="entry name" value="GHMP kinase, C-terminal domain"/>
    <property type="match status" value="1"/>
</dbReference>
<dbReference type="Pfam" id="PF08544">
    <property type="entry name" value="GHMP_kinases_C"/>
    <property type="match status" value="1"/>
</dbReference>
<evidence type="ECO:0000256" key="5">
    <source>
        <dbReference type="ARBA" id="ARBA00022741"/>
    </source>
</evidence>
<dbReference type="GO" id="GO:0050515">
    <property type="term" value="F:4-(cytidine 5'-diphospho)-2-C-methyl-D-erythritol kinase activity"/>
    <property type="evidence" value="ECO:0007669"/>
    <property type="project" value="UniProtKB-UniRule"/>
</dbReference>
<evidence type="ECO:0000256" key="9">
    <source>
        <dbReference type="HAMAP-Rule" id="MF_00061"/>
    </source>
</evidence>
<organism evidence="12 13">
    <name type="scientific">Segetibacter aerophilus</name>
    <dbReference type="NCBI Taxonomy" id="670293"/>
    <lineage>
        <taxon>Bacteria</taxon>
        <taxon>Pseudomonadati</taxon>
        <taxon>Bacteroidota</taxon>
        <taxon>Chitinophagia</taxon>
        <taxon>Chitinophagales</taxon>
        <taxon>Chitinophagaceae</taxon>
        <taxon>Segetibacter</taxon>
    </lineage>
</organism>
<evidence type="ECO:0000259" key="10">
    <source>
        <dbReference type="Pfam" id="PF00288"/>
    </source>
</evidence>
<dbReference type="EC" id="2.7.1.148" evidence="2 9"/>
<gene>
    <name evidence="9 12" type="primary">ispE</name>
    <name evidence="12" type="ORF">SAE01_04180</name>
</gene>
<dbReference type="Proteomes" id="UP000321513">
    <property type="component" value="Unassembled WGS sequence"/>
</dbReference>
<keyword evidence="7 9" id="KW-0067">ATP-binding</keyword>
<feature type="domain" description="GHMP kinase C-terminal" evidence="11">
    <location>
        <begin position="205"/>
        <end position="252"/>
    </location>
</feature>
<comment type="pathway">
    <text evidence="9">Isoprenoid biosynthesis; isopentenyl diphosphate biosynthesis via DXP pathway; isopentenyl diphosphate from 1-deoxy-D-xylulose 5-phosphate: step 3/6.</text>
</comment>
<dbReference type="PIRSF" id="PIRSF010376">
    <property type="entry name" value="IspE"/>
    <property type="match status" value="1"/>
</dbReference>
<dbReference type="InterPro" id="IPR006204">
    <property type="entry name" value="GHMP_kinase_N_dom"/>
</dbReference>
<feature type="active site" evidence="9">
    <location>
        <position position="133"/>
    </location>
</feature>
<keyword evidence="9" id="KW-0414">Isoprene biosynthesis</keyword>
<name>A0A512B7H6_9BACT</name>
<evidence type="ECO:0000313" key="13">
    <source>
        <dbReference type="Proteomes" id="UP000321513"/>
    </source>
</evidence>
<keyword evidence="5 9" id="KW-0547">Nucleotide-binding</keyword>
<dbReference type="GO" id="GO:0019288">
    <property type="term" value="P:isopentenyl diphosphate biosynthetic process, methylerythritol 4-phosphate pathway"/>
    <property type="evidence" value="ECO:0007669"/>
    <property type="project" value="UniProtKB-UniRule"/>
</dbReference>
<dbReference type="AlphaFoldDB" id="A0A512B7H6"/>
<keyword evidence="4 9" id="KW-0808">Transferase</keyword>
<comment type="catalytic activity">
    <reaction evidence="9">
        <text>4-CDP-2-C-methyl-D-erythritol + ATP = 4-CDP-2-C-methyl-D-erythritol 2-phosphate + ADP + H(+)</text>
        <dbReference type="Rhea" id="RHEA:18437"/>
        <dbReference type="ChEBI" id="CHEBI:15378"/>
        <dbReference type="ChEBI" id="CHEBI:30616"/>
        <dbReference type="ChEBI" id="CHEBI:57823"/>
        <dbReference type="ChEBI" id="CHEBI:57919"/>
        <dbReference type="ChEBI" id="CHEBI:456216"/>
        <dbReference type="EC" id="2.7.1.148"/>
    </reaction>
</comment>
<evidence type="ECO:0000259" key="11">
    <source>
        <dbReference type="Pfam" id="PF08544"/>
    </source>
</evidence>
<keyword evidence="13" id="KW-1185">Reference proteome</keyword>
<dbReference type="Gene3D" id="3.30.230.10">
    <property type="match status" value="1"/>
</dbReference>
<dbReference type="PANTHER" id="PTHR43527:SF2">
    <property type="entry name" value="4-DIPHOSPHOCYTIDYL-2-C-METHYL-D-ERYTHRITOL KINASE, CHLOROPLASTIC"/>
    <property type="match status" value="1"/>
</dbReference>
<dbReference type="RefSeq" id="WP_147201867.1">
    <property type="nucleotide sequence ID" value="NZ_BJYT01000001.1"/>
</dbReference>
<reference evidence="12 13" key="1">
    <citation type="submission" date="2019-07" db="EMBL/GenBank/DDBJ databases">
        <title>Whole genome shotgun sequence of Segetibacter aerophilus NBRC 106135.</title>
        <authorList>
            <person name="Hosoyama A."/>
            <person name="Uohara A."/>
            <person name="Ohji S."/>
            <person name="Ichikawa N."/>
        </authorList>
    </citation>
    <scope>NUCLEOTIDE SEQUENCE [LARGE SCALE GENOMIC DNA]</scope>
    <source>
        <strain evidence="12 13">NBRC 106135</strain>
    </source>
</reference>
<dbReference type="SUPFAM" id="SSF54211">
    <property type="entry name" value="Ribosomal protein S5 domain 2-like"/>
    <property type="match status" value="1"/>
</dbReference>
<feature type="binding site" evidence="9">
    <location>
        <begin position="91"/>
        <end position="101"/>
    </location>
    <ligand>
        <name>ATP</name>
        <dbReference type="ChEBI" id="CHEBI:30616"/>
    </ligand>
</feature>
<feature type="domain" description="GHMP kinase N-terminal" evidence="10">
    <location>
        <begin position="63"/>
        <end position="138"/>
    </location>
</feature>
<dbReference type="Pfam" id="PF00288">
    <property type="entry name" value="GHMP_kinases_N"/>
    <property type="match status" value="1"/>
</dbReference>
<evidence type="ECO:0000256" key="1">
    <source>
        <dbReference type="ARBA" id="ARBA00009684"/>
    </source>
</evidence>
<comment type="similarity">
    <text evidence="1 9">Belongs to the GHMP kinase family. IspE subfamily.</text>
</comment>
<dbReference type="InterPro" id="IPR004424">
    <property type="entry name" value="IspE"/>
</dbReference>
<evidence type="ECO:0000313" key="12">
    <source>
        <dbReference type="EMBL" id="GEO07922.1"/>
    </source>
</evidence>
<keyword evidence="6 9" id="KW-0418">Kinase</keyword>
<dbReference type="EMBL" id="BJYT01000001">
    <property type="protein sequence ID" value="GEO07922.1"/>
    <property type="molecule type" value="Genomic_DNA"/>
</dbReference>
<dbReference type="InterPro" id="IPR020568">
    <property type="entry name" value="Ribosomal_Su5_D2-typ_SF"/>
</dbReference>
<evidence type="ECO:0000256" key="7">
    <source>
        <dbReference type="ARBA" id="ARBA00022840"/>
    </source>
</evidence>
<proteinExistence type="inferred from homology"/>
<evidence type="ECO:0000256" key="8">
    <source>
        <dbReference type="ARBA" id="ARBA00032554"/>
    </source>
</evidence>
<dbReference type="HAMAP" id="MF_00061">
    <property type="entry name" value="IspE"/>
    <property type="match status" value="1"/>
</dbReference>
<comment type="caution">
    <text evidence="12">The sequence shown here is derived from an EMBL/GenBank/DDBJ whole genome shotgun (WGS) entry which is preliminary data.</text>
</comment>
<accession>A0A512B7H6</accession>
<evidence type="ECO:0000256" key="3">
    <source>
        <dbReference type="ARBA" id="ARBA00017473"/>
    </source>
</evidence>
<sequence length="268" mass="29523">MVLFPNCKINLGLQVIGKRADGYHSLETVFYPVAIKDALEIIPSQDFSFQTTGLPVNGAIDDNLCVKAYHLLKKDFPDLPAVTIHLHKAIPMGAGLGGGSADGAFMLNMLNKHFQLQLSEEKLISYALQLGSDCPFFIINKPCFATGRGENLTRVELDLASYKIVLVNPGIHVSTKEAFARLTPARPLKSVSEIIKQPIPTWKNELVNDFEKTVFDLYPAIKNLKEQLYEKGALYASMTGSGSTVFGIFEQTSNLEFSFPEGYTCLIA</sequence>
<evidence type="ECO:0000256" key="4">
    <source>
        <dbReference type="ARBA" id="ARBA00022679"/>
    </source>
</evidence>
<comment type="function">
    <text evidence="9">Catalyzes the phosphorylation of the position 2 hydroxy group of 4-diphosphocytidyl-2C-methyl-D-erythritol.</text>
</comment>
<evidence type="ECO:0000256" key="2">
    <source>
        <dbReference type="ARBA" id="ARBA00012052"/>
    </source>
</evidence>
<dbReference type="UniPathway" id="UPA00056">
    <property type="reaction ID" value="UER00094"/>
</dbReference>
<dbReference type="InterPro" id="IPR013750">
    <property type="entry name" value="GHMP_kinase_C_dom"/>
</dbReference>
<dbReference type="PANTHER" id="PTHR43527">
    <property type="entry name" value="4-DIPHOSPHOCYTIDYL-2-C-METHYL-D-ERYTHRITOL KINASE, CHLOROPLASTIC"/>
    <property type="match status" value="1"/>
</dbReference>
<evidence type="ECO:0000256" key="6">
    <source>
        <dbReference type="ARBA" id="ARBA00022777"/>
    </source>
</evidence>
<dbReference type="SUPFAM" id="SSF55060">
    <property type="entry name" value="GHMP Kinase, C-terminal domain"/>
    <property type="match status" value="1"/>
</dbReference>